<accession>A0A506U0M2</accession>
<dbReference type="GO" id="GO:0006508">
    <property type="term" value="P:proteolysis"/>
    <property type="evidence" value="ECO:0007669"/>
    <property type="project" value="UniProtKB-KW"/>
</dbReference>
<comment type="caution">
    <text evidence="10">The sequence shown here is derived from an EMBL/GenBank/DDBJ whole genome shotgun (WGS) entry which is preliminary data.</text>
</comment>
<feature type="region of interest" description="Disordered" evidence="8">
    <location>
        <begin position="54"/>
        <end position="80"/>
    </location>
</feature>
<comment type="cofactor">
    <cofactor evidence="1">
        <name>Zn(2+)</name>
        <dbReference type="ChEBI" id="CHEBI:29105"/>
    </cofactor>
</comment>
<gene>
    <name evidence="10" type="ORF">FJU11_14440</name>
</gene>
<keyword evidence="4 10" id="KW-0378">Hydrolase</keyword>
<evidence type="ECO:0000313" key="10">
    <source>
        <dbReference type="EMBL" id="TPW26524.1"/>
    </source>
</evidence>
<keyword evidence="11" id="KW-1185">Reference proteome</keyword>
<dbReference type="GO" id="GO:0046872">
    <property type="term" value="F:metal ion binding"/>
    <property type="evidence" value="ECO:0007669"/>
    <property type="project" value="UniProtKB-KW"/>
</dbReference>
<dbReference type="InterPro" id="IPR016047">
    <property type="entry name" value="M23ase_b-sheet_dom"/>
</dbReference>
<dbReference type="AlphaFoldDB" id="A0A506U0M2"/>
<reference evidence="10 11" key="1">
    <citation type="submission" date="2019-06" db="EMBL/GenBank/DDBJ databases">
        <authorList>
            <person name="Li M."/>
        </authorList>
    </citation>
    <scope>NUCLEOTIDE SEQUENCE [LARGE SCALE GENOMIC DNA]</scope>
    <source>
        <strain evidence="10 11">BGMRC6574</strain>
    </source>
</reference>
<dbReference type="Proteomes" id="UP000320314">
    <property type="component" value="Unassembled WGS sequence"/>
</dbReference>
<evidence type="ECO:0000256" key="3">
    <source>
        <dbReference type="ARBA" id="ARBA00022723"/>
    </source>
</evidence>
<organism evidence="10 11">
    <name type="scientific">Pararhizobium mangrovi</name>
    <dbReference type="NCBI Taxonomy" id="2590452"/>
    <lineage>
        <taxon>Bacteria</taxon>
        <taxon>Pseudomonadati</taxon>
        <taxon>Pseudomonadota</taxon>
        <taxon>Alphaproteobacteria</taxon>
        <taxon>Hyphomicrobiales</taxon>
        <taxon>Rhizobiaceae</taxon>
        <taxon>Rhizobium/Agrobacterium group</taxon>
        <taxon>Pararhizobium</taxon>
    </lineage>
</organism>
<dbReference type="Pfam" id="PF01551">
    <property type="entry name" value="Peptidase_M23"/>
    <property type="match status" value="1"/>
</dbReference>
<evidence type="ECO:0000256" key="5">
    <source>
        <dbReference type="ARBA" id="ARBA00022833"/>
    </source>
</evidence>
<dbReference type="InterPro" id="IPR011055">
    <property type="entry name" value="Dup_hybrid_motif"/>
</dbReference>
<evidence type="ECO:0000256" key="8">
    <source>
        <dbReference type="SAM" id="MobiDB-lite"/>
    </source>
</evidence>
<keyword evidence="3" id="KW-0479">Metal-binding</keyword>
<keyword evidence="6" id="KW-0482">Metalloprotease</keyword>
<dbReference type="CDD" id="cd12797">
    <property type="entry name" value="M23_peptidase"/>
    <property type="match status" value="1"/>
</dbReference>
<dbReference type="EMBL" id="VHLH01000029">
    <property type="protein sequence ID" value="TPW26524.1"/>
    <property type="molecule type" value="Genomic_DNA"/>
</dbReference>
<evidence type="ECO:0000256" key="6">
    <source>
        <dbReference type="ARBA" id="ARBA00023049"/>
    </source>
</evidence>
<dbReference type="OrthoDB" id="9809144at2"/>
<feature type="compositionally biased region" description="Polar residues" evidence="8">
    <location>
        <begin position="57"/>
        <end position="67"/>
    </location>
</feature>
<evidence type="ECO:0000313" key="11">
    <source>
        <dbReference type="Proteomes" id="UP000320314"/>
    </source>
</evidence>
<feature type="coiled-coil region" evidence="7">
    <location>
        <begin position="282"/>
        <end position="344"/>
    </location>
</feature>
<evidence type="ECO:0000256" key="4">
    <source>
        <dbReference type="ARBA" id="ARBA00022801"/>
    </source>
</evidence>
<name>A0A506U0M2_9HYPH</name>
<evidence type="ECO:0000256" key="1">
    <source>
        <dbReference type="ARBA" id="ARBA00001947"/>
    </source>
</evidence>
<dbReference type="PANTHER" id="PTHR21666">
    <property type="entry name" value="PEPTIDASE-RELATED"/>
    <property type="match status" value="1"/>
</dbReference>
<keyword evidence="2" id="KW-0645">Protease</keyword>
<dbReference type="Gene3D" id="2.70.70.10">
    <property type="entry name" value="Glucose Permease (Domain IIA)"/>
    <property type="match status" value="1"/>
</dbReference>
<evidence type="ECO:0000259" key="9">
    <source>
        <dbReference type="Pfam" id="PF01551"/>
    </source>
</evidence>
<dbReference type="Gene3D" id="1.10.287.1490">
    <property type="match status" value="1"/>
</dbReference>
<proteinExistence type="predicted"/>
<dbReference type="InterPro" id="IPR050570">
    <property type="entry name" value="Cell_wall_metabolism_enzyme"/>
</dbReference>
<evidence type="ECO:0000256" key="7">
    <source>
        <dbReference type="SAM" id="Coils"/>
    </source>
</evidence>
<dbReference type="GO" id="GO:0004222">
    <property type="term" value="F:metalloendopeptidase activity"/>
    <property type="evidence" value="ECO:0007669"/>
    <property type="project" value="TreeGrafter"/>
</dbReference>
<keyword evidence="7" id="KW-0175">Coiled coil</keyword>
<evidence type="ECO:0000256" key="2">
    <source>
        <dbReference type="ARBA" id="ARBA00022670"/>
    </source>
</evidence>
<keyword evidence="5" id="KW-0862">Zinc</keyword>
<protein>
    <submittedName>
        <fullName evidence="10">Murein hydrolase activator EnvC</fullName>
    </submittedName>
</protein>
<feature type="coiled-coil region" evidence="7">
    <location>
        <begin position="85"/>
        <end position="168"/>
    </location>
</feature>
<feature type="domain" description="M23ase beta-sheet core" evidence="9">
    <location>
        <begin position="391"/>
        <end position="492"/>
    </location>
</feature>
<dbReference type="SUPFAM" id="SSF51261">
    <property type="entry name" value="Duplicated hybrid motif"/>
    <property type="match status" value="1"/>
</dbReference>
<sequence length="508" mass="55026">MVNAALSLRPVASIAMIAAIRPSRRDRPWPFRGTTMLALSTMLALLLVPARAEKNPSDNTDVAQPISTATNDAATGDATDPDALVKKAHDQAEALAERKRETRAEIDRLSNQLSLSKDEVAKLKARIDGLAKDRAALRDELVSAASQQKDLETRLSDDEDRLAALKTEQDGIHANLKAHRGRLAEVLGALERMGQDPPPALLVEPRDALSSVRSAILLGSVVPRMRGRMRALLDELDRLAAVRASIAKQQEGVKATLSQLAEQKTRLSLLIEKKKALQSHNRDRLQTQSEEAKRLADQASSLQDFIGKLDSQMDTAEATMRQARLAQERRRAETEAELQAARRRVENGLPDKNRITPAYAFSSLKHALNLPAAGRIVHGFGDDDGTGHALNGIMVSTQPGAVVTAPADGKIVYAGPFRSYGELVILDVGDGYHLVMAGMEEIDVDEGQFVVAGEPVAQMGQTRLAAASALAVVSGQPTLYIEFRKDGKPVDPSPWWTQTVSGRVKNGT</sequence>
<feature type="compositionally biased region" description="Low complexity" evidence="8">
    <location>
        <begin position="68"/>
        <end position="80"/>
    </location>
</feature>
<dbReference type="PANTHER" id="PTHR21666:SF288">
    <property type="entry name" value="CELL DIVISION PROTEIN YTFB"/>
    <property type="match status" value="1"/>
</dbReference>